<name>A0A915KXD9_ROMCU</name>
<dbReference type="WBParaSite" id="nRc.2.0.1.t42839-RA">
    <property type="protein sequence ID" value="nRc.2.0.1.t42839-RA"/>
    <property type="gene ID" value="nRc.2.0.1.g42839"/>
</dbReference>
<protein>
    <submittedName>
        <fullName evidence="2">Uncharacterized protein</fullName>
    </submittedName>
</protein>
<sequence>MIQLEKSLAPKQQIIGVFHCLPQESLETTQHLPTRSSPVVEVPIAVVEFYPLLNNVAQTHHTATSHCISQY</sequence>
<organism evidence="1 2">
    <name type="scientific">Romanomermis culicivorax</name>
    <name type="common">Nematode worm</name>
    <dbReference type="NCBI Taxonomy" id="13658"/>
    <lineage>
        <taxon>Eukaryota</taxon>
        <taxon>Metazoa</taxon>
        <taxon>Ecdysozoa</taxon>
        <taxon>Nematoda</taxon>
        <taxon>Enoplea</taxon>
        <taxon>Dorylaimia</taxon>
        <taxon>Mermithida</taxon>
        <taxon>Mermithoidea</taxon>
        <taxon>Mermithidae</taxon>
        <taxon>Romanomermis</taxon>
    </lineage>
</organism>
<dbReference type="Proteomes" id="UP000887565">
    <property type="component" value="Unplaced"/>
</dbReference>
<evidence type="ECO:0000313" key="1">
    <source>
        <dbReference type="Proteomes" id="UP000887565"/>
    </source>
</evidence>
<keyword evidence="1" id="KW-1185">Reference proteome</keyword>
<evidence type="ECO:0000313" key="2">
    <source>
        <dbReference type="WBParaSite" id="nRc.2.0.1.t42839-RA"/>
    </source>
</evidence>
<reference evidence="2" key="1">
    <citation type="submission" date="2022-11" db="UniProtKB">
        <authorList>
            <consortium name="WormBaseParasite"/>
        </authorList>
    </citation>
    <scope>IDENTIFICATION</scope>
</reference>
<proteinExistence type="predicted"/>
<dbReference type="AlphaFoldDB" id="A0A915KXD9"/>
<accession>A0A915KXD9</accession>